<dbReference type="AlphaFoldDB" id="A0A937X6H2"/>
<dbReference type="Proteomes" id="UP000748308">
    <property type="component" value="Unassembled WGS sequence"/>
</dbReference>
<evidence type="ECO:0000313" key="3">
    <source>
        <dbReference type="Proteomes" id="UP000748308"/>
    </source>
</evidence>
<organism evidence="2 3">
    <name type="scientific">Eiseniibacteriota bacterium</name>
    <dbReference type="NCBI Taxonomy" id="2212470"/>
    <lineage>
        <taxon>Bacteria</taxon>
        <taxon>Candidatus Eiseniibacteriota</taxon>
    </lineage>
</organism>
<feature type="chain" id="PRO_5037827398" description="Porin family protein" evidence="1">
    <location>
        <begin position="23"/>
        <end position="193"/>
    </location>
</feature>
<proteinExistence type="predicted"/>
<evidence type="ECO:0000256" key="1">
    <source>
        <dbReference type="SAM" id="SignalP"/>
    </source>
</evidence>
<keyword evidence="1" id="KW-0732">Signal</keyword>
<protein>
    <recommendedName>
        <fullName evidence="4">Porin family protein</fullName>
    </recommendedName>
</protein>
<feature type="signal peptide" evidence="1">
    <location>
        <begin position="1"/>
        <end position="22"/>
    </location>
</feature>
<dbReference type="EMBL" id="VGIY01000038">
    <property type="protein sequence ID" value="MBM3316748.1"/>
    <property type="molecule type" value="Genomic_DNA"/>
</dbReference>
<evidence type="ECO:0000313" key="2">
    <source>
        <dbReference type="EMBL" id="MBM3316748.1"/>
    </source>
</evidence>
<accession>A0A937X6H2</accession>
<evidence type="ECO:0008006" key="4">
    <source>
        <dbReference type="Google" id="ProtNLM"/>
    </source>
</evidence>
<reference evidence="2" key="1">
    <citation type="submission" date="2019-03" db="EMBL/GenBank/DDBJ databases">
        <title>Lake Tanganyika Metagenome-Assembled Genomes (MAGs).</title>
        <authorList>
            <person name="Tran P."/>
        </authorList>
    </citation>
    <scope>NUCLEOTIDE SEQUENCE</scope>
    <source>
        <strain evidence="2">M_DeepCast_400m_m2_100</strain>
    </source>
</reference>
<comment type="caution">
    <text evidence="2">The sequence shown here is derived from an EMBL/GenBank/DDBJ whole genome shotgun (WGS) entry which is preliminary data.</text>
</comment>
<gene>
    <name evidence="2" type="ORF">FJY75_02745</name>
</gene>
<name>A0A937X6H2_UNCEI</name>
<sequence length="193" mass="20692">MRTLFAILTACALLFVGSAGQAAEIGLQAMEVRLGLADLEGGGGSSFIFSAAADLGRLTPDLGLELNADFWTKSWGQDYGYLGSSYNYDWTWTNIAFLGHLRYDFARDGGGFRPYAYGGLGLHYWSVSWDCTGCSAYGWDFDETGLEIGFDVGVAAEFGDGSGMTPVARAGFNTNGGADYLYIQGGLRFPIGR</sequence>